<feature type="compositionally biased region" description="Polar residues" evidence="6">
    <location>
        <begin position="103"/>
        <end position="117"/>
    </location>
</feature>
<dbReference type="GO" id="GO:0016020">
    <property type="term" value="C:membrane"/>
    <property type="evidence" value="ECO:0007669"/>
    <property type="project" value="UniProtKB-SubCell"/>
</dbReference>
<protein>
    <submittedName>
        <fullName evidence="8">Uncharacterized protein</fullName>
    </submittedName>
</protein>
<dbReference type="Proteomes" id="UP000316726">
    <property type="component" value="Chromosome 12"/>
</dbReference>
<keyword evidence="9" id="KW-1185">Reference proteome</keyword>
<dbReference type="InterPro" id="IPR021134">
    <property type="entry name" value="Bestrophin-like"/>
</dbReference>
<evidence type="ECO:0000256" key="6">
    <source>
        <dbReference type="SAM" id="MobiDB-lite"/>
    </source>
</evidence>
<feature type="transmembrane region" description="Helical" evidence="7">
    <location>
        <begin position="508"/>
        <end position="530"/>
    </location>
</feature>
<evidence type="ECO:0000313" key="8">
    <source>
        <dbReference type="EMBL" id="QDZ24044.1"/>
    </source>
</evidence>
<keyword evidence="2 7" id="KW-0812">Transmembrane</keyword>
<dbReference type="PANTHER" id="PTHR10736">
    <property type="entry name" value="BESTROPHIN"/>
    <property type="match status" value="1"/>
</dbReference>
<reference evidence="8 9" key="1">
    <citation type="submission" date="2018-07" db="EMBL/GenBank/DDBJ databases">
        <title>The complete nuclear genome of the prasinophyte Chloropicon primus (CCMP1205).</title>
        <authorList>
            <person name="Pombert J.-F."/>
            <person name="Otis C."/>
            <person name="Turmel M."/>
            <person name="Lemieux C."/>
        </authorList>
    </citation>
    <scope>NUCLEOTIDE SEQUENCE [LARGE SCALE GENOMIC DNA]</scope>
    <source>
        <strain evidence="8 9">CCMP1205</strain>
    </source>
</reference>
<comment type="subcellular location">
    <subcellularLocation>
        <location evidence="1">Membrane</location>
    </subcellularLocation>
</comment>
<dbReference type="PANTHER" id="PTHR10736:SF58">
    <property type="entry name" value="BESTROPHIN HOMOLOG-RELATED"/>
    <property type="match status" value="1"/>
</dbReference>
<evidence type="ECO:0000256" key="2">
    <source>
        <dbReference type="ARBA" id="ARBA00022692"/>
    </source>
</evidence>
<dbReference type="AlphaFoldDB" id="A0A5B8MWU7"/>
<keyword evidence="4 7" id="KW-0472">Membrane</keyword>
<gene>
    <name evidence="8" type="ORF">A3770_12p65620</name>
</gene>
<feature type="compositionally biased region" description="Polar residues" evidence="6">
    <location>
        <begin position="670"/>
        <end position="680"/>
    </location>
</feature>
<evidence type="ECO:0000256" key="3">
    <source>
        <dbReference type="ARBA" id="ARBA00022989"/>
    </source>
</evidence>
<feature type="transmembrane region" description="Helical" evidence="7">
    <location>
        <begin position="273"/>
        <end position="295"/>
    </location>
</feature>
<evidence type="ECO:0000256" key="4">
    <source>
        <dbReference type="ARBA" id="ARBA00023136"/>
    </source>
</evidence>
<organism evidence="8 9">
    <name type="scientific">Chloropicon primus</name>
    <dbReference type="NCBI Taxonomy" id="1764295"/>
    <lineage>
        <taxon>Eukaryota</taxon>
        <taxon>Viridiplantae</taxon>
        <taxon>Chlorophyta</taxon>
        <taxon>Chloropicophyceae</taxon>
        <taxon>Chloropicales</taxon>
        <taxon>Chloropicaceae</taxon>
        <taxon>Chloropicon</taxon>
    </lineage>
</organism>
<feature type="region of interest" description="Disordered" evidence="6">
    <location>
        <begin position="1"/>
        <end position="62"/>
    </location>
</feature>
<name>A0A5B8MWU7_9CHLO</name>
<dbReference type="Pfam" id="PF01062">
    <property type="entry name" value="Bestrophin"/>
    <property type="match status" value="1"/>
</dbReference>
<dbReference type="InterPro" id="IPR000615">
    <property type="entry name" value="Bestrophin"/>
</dbReference>
<feature type="transmembrane region" description="Helical" evidence="7">
    <location>
        <begin position="536"/>
        <end position="553"/>
    </location>
</feature>
<feature type="compositionally biased region" description="Basic and acidic residues" evidence="6">
    <location>
        <begin position="89"/>
        <end position="101"/>
    </location>
</feature>
<dbReference type="EMBL" id="CP031045">
    <property type="protein sequence ID" value="QDZ24044.1"/>
    <property type="molecule type" value="Genomic_DNA"/>
</dbReference>
<evidence type="ECO:0000256" key="1">
    <source>
        <dbReference type="ARBA" id="ARBA00004370"/>
    </source>
</evidence>
<evidence type="ECO:0000256" key="7">
    <source>
        <dbReference type="SAM" id="Phobius"/>
    </source>
</evidence>
<evidence type="ECO:0000256" key="5">
    <source>
        <dbReference type="ARBA" id="ARBA00034769"/>
    </source>
</evidence>
<dbReference type="GO" id="GO:0005254">
    <property type="term" value="F:chloride channel activity"/>
    <property type="evidence" value="ECO:0007669"/>
    <property type="project" value="InterPro"/>
</dbReference>
<feature type="region of interest" description="Disordered" evidence="6">
    <location>
        <begin position="626"/>
        <end position="695"/>
    </location>
</feature>
<dbReference type="OrthoDB" id="201595at2759"/>
<dbReference type="STRING" id="1764295.A0A5B8MWU7"/>
<proteinExistence type="inferred from homology"/>
<evidence type="ECO:0000313" key="9">
    <source>
        <dbReference type="Proteomes" id="UP000316726"/>
    </source>
</evidence>
<feature type="region of interest" description="Disordered" evidence="6">
    <location>
        <begin position="86"/>
        <end position="123"/>
    </location>
</feature>
<sequence length="695" mass="78043">MAGEIEEQEERPHVVMTDLSASRDPESQAPLRGRGAVMTTASQRRQQQQQGKGKGKKATSTSVFDAFQNPFALLSRKTTRNITSSLGHVDGRSLRRDDSSDLKSPTNLEESNYQSPRTDWDGLESSHLASADMKRTTSFLNNNPRIHQSMDAFLVENQSSSVKIAARSVRQLSDGSSTGLGKGQMKPKHKKVIKKYIGLVPTAPVRDQPVGSGTGDGVNLRFRYKLSNLKRKVINERDGNSKIVRFNESRMAKFGWLGVMQGTVFSKPSAPFIWYQSLSLLFLSWLSFAVCYLSAMYAPSVVSWQDFEHDNLVEVWEVLDEFKVVADTSQVLTTLVSFLLGLYVTKTVDIWWNIRLELLQGVLNTIDSMCARLAVYFPGNTKEDDEAKEIILRYGVLSVKLLFKDAKEVDSWNIDDRKRLGCDNLGDLVDEGLLLPHEKELLKDCPSRAQVVWVWIASLFTKWCLDGRLPSPLENQNTILEECNTARNNIAMILARVNTQYPMSYSHLVISMVKVLLIIQAVVAGYIFSLAVYTSYYYWMATQLVYLIVWTIFHQAMIDIKEHITNPFRDNPTDFSEMIQAARAINTNRAFFNAGKHPPYAHKTKTNPAALPPQLIVRQIISSRLKKRTAQTSGLSPVGTPGGMRVNPERHADPMSPGNSGKFLDGPSPRQRTSAAPSPRTTDDLLRTPNKNTYL</sequence>
<keyword evidence="3 7" id="KW-1133">Transmembrane helix</keyword>
<accession>A0A5B8MWU7</accession>
<comment type="similarity">
    <text evidence="5">Belongs to the anion channel-forming bestrophin (TC 1.A.46) family. Calcium-sensitive chloride channel subfamily.</text>
</comment>